<feature type="transmembrane region" description="Helical" evidence="1">
    <location>
        <begin position="594"/>
        <end position="614"/>
    </location>
</feature>
<evidence type="ECO:0000313" key="3">
    <source>
        <dbReference type="EMBL" id="KAA6410642.1"/>
    </source>
</evidence>
<evidence type="ECO:0000256" key="2">
    <source>
        <dbReference type="SAM" id="SignalP"/>
    </source>
</evidence>
<reference evidence="3 4" key="1">
    <citation type="submission" date="2019-09" db="EMBL/GenBank/DDBJ databases">
        <title>The hologenome of the rock-dwelling lichen Lasallia pustulata.</title>
        <authorList>
            <person name="Greshake Tzovaras B."/>
            <person name="Segers F."/>
            <person name="Bicker A."/>
            <person name="Dal Grande F."/>
            <person name="Otte J."/>
            <person name="Hankeln T."/>
            <person name="Schmitt I."/>
            <person name="Ebersberger I."/>
        </authorList>
    </citation>
    <scope>NUCLEOTIDE SEQUENCE [LARGE SCALE GENOMIC DNA]</scope>
    <source>
        <strain evidence="3">A1-1</strain>
    </source>
</reference>
<name>A0A5M8PQ31_9LECA</name>
<keyword evidence="1" id="KW-0472">Membrane</keyword>
<dbReference type="OrthoDB" id="3944128at2759"/>
<sequence length="615" mass="62925">MLTMMVVSVFLCALSPCLAVAQILARQAATTQYANTTAAASVNTTAGSPQSSCCFVVQTTFIENYWPGNLITTYDLAPISLYLSITSVIYYLDTIVTSYETLLSSINVKTSSVGAPNSLSTNEAFFPIVNSTLLDGEAITTAGTVITSPEKFYVYSSVFLITVPAVTQNNGQLACMTSSFYPEVTREITAFGCLNSTTNCSYSAANITADTVTFSINTNLGSFFQWPVQTIQQPVISFSTPFIYVPVAGATENYGYIPQTLIDWMSEDPGYTAQDPAAHVLTAIDASTLTSNTLVTISSAGCFMPGACSTPGTTSPAPWSIVTPPSLPSPSSTVTTAALEKIPPVKTSLIPSASTLSSQASSASTPIRHDLVVEGSITALAADAAAVITIGSQLITGNAASQFVVGSQTLSPGGPGITVSGTIISLGPSANDVVIGSRTITLSPTFGPVITVGSQVFTENVASQFVVDGQTLSPGGVITVSGSIISLTPSGSDIVIDGSTIALSPTFKPVITIGSQVFTENSASQFVVDGQTLSPGGVVTVSGSIISLAPSASDIVIGGSTILLSSPSGAGGEASFGGKAKNTSPGYTGKGGRIGLGLMGQMFGLGFYMLVLLLL</sequence>
<dbReference type="AlphaFoldDB" id="A0A5M8PQ31"/>
<keyword evidence="2" id="KW-0732">Signal</keyword>
<proteinExistence type="predicted"/>
<evidence type="ECO:0000313" key="4">
    <source>
        <dbReference type="Proteomes" id="UP000324767"/>
    </source>
</evidence>
<feature type="signal peptide" evidence="2">
    <location>
        <begin position="1"/>
        <end position="19"/>
    </location>
</feature>
<feature type="chain" id="PRO_5024316806" evidence="2">
    <location>
        <begin position="20"/>
        <end position="615"/>
    </location>
</feature>
<keyword evidence="1" id="KW-0812">Transmembrane</keyword>
<dbReference type="Proteomes" id="UP000324767">
    <property type="component" value="Unassembled WGS sequence"/>
</dbReference>
<accession>A0A5M8PQ31</accession>
<dbReference type="EMBL" id="VXIT01000009">
    <property type="protein sequence ID" value="KAA6410642.1"/>
    <property type="molecule type" value="Genomic_DNA"/>
</dbReference>
<gene>
    <name evidence="3" type="ORF">FRX48_06065</name>
</gene>
<evidence type="ECO:0000256" key="1">
    <source>
        <dbReference type="SAM" id="Phobius"/>
    </source>
</evidence>
<organism evidence="3 4">
    <name type="scientific">Lasallia pustulata</name>
    <dbReference type="NCBI Taxonomy" id="136370"/>
    <lineage>
        <taxon>Eukaryota</taxon>
        <taxon>Fungi</taxon>
        <taxon>Dikarya</taxon>
        <taxon>Ascomycota</taxon>
        <taxon>Pezizomycotina</taxon>
        <taxon>Lecanoromycetes</taxon>
        <taxon>OSLEUM clade</taxon>
        <taxon>Umbilicariomycetidae</taxon>
        <taxon>Umbilicariales</taxon>
        <taxon>Umbilicariaceae</taxon>
        <taxon>Lasallia</taxon>
    </lineage>
</organism>
<protein>
    <submittedName>
        <fullName evidence="3">Uncharacterized protein</fullName>
    </submittedName>
</protein>
<comment type="caution">
    <text evidence="3">The sequence shown here is derived from an EMBL/GenBank/DDBJ whole genome shotgun (WGS) entry which is preliminary data.</text>
</comment>
<keyword evidence="1" id="KW-1133">Transmembrane helix</keyword>